<evidence type="ECO:0000259" key="2">
    <source>
        <dbReference type="SMART" id="SM00228"/>
    </source>
</evidence>
<proteinExistence type="predicted"/>
<feature type="transmembrane region" description="Helical" evidence="1">
    <location>
        <begin position="82"/>
        <end position="101"/>
    </location>
</feature>
<sequence>MMEIASEVWGQGLRALLHLVLHPLYMLSILFVILQVRRQIYLERKMFHTKLQAFIPYTVRIVLWGILAGAIASIILSFLAAGFSFTTLAAIWILAMVMVLFQARYVCMAYGAGLLAVMQAVVLLFPQLLEVSYLGWWARQIEEVSVAALLALTAVLHIIEGYFLRLPKARMESPLFLEGKRGKIVGGYQVNGYWPVPLLLLVPSGSGFELPWSPLLVGDGWSDGMSLIAFPVLIGFGETVKSGLPAEKMKRASFMLAVYGLFVLGTSFLVQLSPIIMLIAGLLTVGVHEWMIRRAQWREEEQPPYFIHGSDGLKILAVIPGTPADKLGLMAGEIVTKVNGIPVRSKEQLHEALAAQSAFCKLEVKDHRGEVRFLQRAIYAGEHHQLGLILSPDEDAPGYVSFQSHGLAAFLKRSASGWKSRSKASANEHQPPFTG</sequence>
<organism evidence="3 4">
    <name type="scientific">Marinicrinis sediminis</name>
    <dbReference type="NCBI Taxonomy" id="1652465"/>
    <lineage>
        <taxon>Bacteria</taxon>
        <taxon>Bacillati</taxon>
        <taxon>Bacillota</taxon>
        <taxon>Bacilli</taxon>
        <taxon>Bacillales</taxon>
        <taxon>Paenibacillaceae</taxon>
    </lineage>
</organism>
<feature type="transmembrane region" description="Helical" evidence="1">
    <location>
        <begin position="252"/>
        <end position="269"/>
    </location>
</feature>
<feature type="domain" description="PDZ" evidence="2">
    <location>
        <begin position="303"/>
        <end position="368"/>
    </location>
</feature>
<dbReference type="InterPro" id="IPR001478">
    <property type="entry name" value="PDZ"/>
</dbReference>
<protein>
    <submittedName>
        <fullName evidence="3">PDZ domain-containing protein</fullName>
    </submittedName>
</protein>
<keyword evidence="1" id="KW-0812">Transmembrane</keyword>
<keyword evidence="1" id="KW-1133">Transmembrane helix</keyword>
<gene>
    <name evidence="3" type="ORF">ACFSUC_10000</name>
</gene>
<name>A0ABW5RA54_9BACL</name>
<keyword evidence="4" id="KW-1185">Reference proteome</keyword>
<feature type="transmembrane region" description="Helical" evidence="1">
    <location>
        <begin position="15"/>
        <end position="36"/>
    </location>
</feature>
<feature type="transmembrane region" description="Helical" evidence="1">
    <location>
        <begin position="146"/>
        <end position="164"/>
    </location>
</feature>
<dbReference type="SMART" id="SM00228">
    <property type="entry name" value="PDZ"/>
    <property type="match status" value="1"/>
</dbReference>
<keyword evidence="1" id="KW-0472">Membrane</keyword>
<comment type="caution">
    <text evidence="3">The sequence shown here is derived from an EMBL/GenBank/DDBJ whole genome shotgun (WGS) entry which is preliminary data.</text>
</comment>
<dbReference type="SUPFAM" id="SSF50156">
    <property type="entry name" value="PDZ domain-like"/>
    <property type="match status" value="1"/>
</dbReference>
<evidence type="ECO:0000313" key="3">
    <source>
        <dbReference type="EMBL" id="MFD2671935.1"/>
    </source>
</evidence>
<dbReference type="Pfam" id="PF17820">
    <property type="entry name" value="PDZ_6"/>
    <property type="match status" value="1"/>
</dbReference>
<evidence type="ECO:0000256" key="1">
    <source>
        <dbReference type="SAM" id="Phobius"/>
    </source>
</evidence>
<dbReference type="InterPro" id="IPR041489">
    <property type="entry name" value="PDZ_6"/>
</dbReference>
<dbReference type="Proteomes" id="UP001597497">
    <property type="component" value="Unassembled WGS sequence"/>
</dbReference>
<dbReference type="EMBL" id="JBHUMM010000023">
    <property type="protein sequence ID" value="MFD2671935.1"/>
    <property type="molecule type" value="Genomic_DNA"/>
</dbReference>
<dbReference type="Gene3D" id="2.30.42.10">
    <property type="match status" value="1"/>
</dbReference>
<dbReference type="RefSeq" id="WP_379929407.1">
    <property type="nucleotide sequence ID" value="NZ_JBHUMM010000023.1"/>
</dbReference>
<evidence type="ECO:0000313" key="4">
    <source>
        <dbReference type="Proteomes" id="UP001597497"/>
    </source>
</evidence>
<feature type="transmembrane region" description="Helical" evidence="1">
    <location>
        <begin position="57"/>
        <end position="76"/>
    </location>
</feature>
<dbReference type="InterPro" id="IPR036034">
    <property type="entry name" value="PDZ_sf"/>
</dbReference>
<reference evidence="4" key="1">
    <citation type="journal article" date="2019" name="Int. J. Syst. Evol. Microbiol.">
        <title>The Global Catalogue of Microorganisms (GCM) 10K type strain sequencing project: providing services to taxonomists for standard genome sequencing and annotation.</title>
        <authorList>
            <consortium name="The Broad Institute Genomics Platform"/>
            <consortium name="The Broad Institute Genome Sequencing Center for Infectious Disease"/>
            <person name="Wu L."/>
            <person name="Ma J."/>
        </authorList>
    </citation>
    <scope>NUCLEOTIDE SEQUENCE [LARGE SCALE GENOMIC DNA]</scope>
    <source>
        <strain evidence="4">KCTC 33676</strain>
    </source>
</reference>
<accession>A0ABW5RA54</accession>
<feature type="transmembrane region" description="Helical" evidence="1">
    <location>
        <begin position="108"/>
        <end position="126"/>
    </location>
</feature>